<feature type="transmembrane region" description="Helical" evidence="2">
    <location>
        <begin position="59"/>
        <end position="81"/>
    </location>
</feature>
<keyword evidence="2" id="KW-1133">Transmembrane helix</keyword>
<evidence type="ECO:0000313" key="4">
    <source>
        <dbReference type="Proteomes" id="UP001434883"/>
    </source>
</evidence>
<keyword evidence="4" id="KW-1185">Reference proteome</keyword>
<comment type="similarity">
    <text evidence="1">Belongs to the sulfatase family.</text>
</comment>
<keyword evidence="2" id="KW-0472">Membrane</keyword>
<dbReference type="Proteomes" id="UP001434883">
    <property type="component" value="Unassembled WGS sequence"/>
</dbReference>
<dbReference type="InterPro" id="IPR050738">
    <property type="entry name" value="Sulfatase"/>
</dbReference>
<feature type="non-terminal residue" evidence="3">
    <location>
        <position position="1"/>
    </location>
</feature>
<dbReference type="InterPro" id="IPR017850">
    <property type="entry name" value="Alkaline_phosphatase_core_sf"/>
</dbReference>
<evidence type="ECO:0000256" key="1">
    <source>
        <dbReference type="ARBA" id="ARBA00008779"/>
    </source>
</evidence>
<dbReference type="Gene3D" id="3.40.720.10">
    <property type="entry name" value="Alkaline Phosphatase, subunit A"/>
    <property type="match status" value="1"/>
</dbReference>
<name>A0ABV0S8B5_9TELE</name>
<protein>
    <submittedName>
        <fullName evidence="3">Uncharacterized protein</fullName>
    </submittedName>
</protein>
<accession>A0ABV0S8B5</accession>
<evidence type="ECO:0000256" key="2">
    <source>
        <dbReference type="SAM" id="Phobius"/>
    </source>
</evidence>
<dbReference type="PANTHER" id="PTHR42693:SF47">
    <property type="entry name" value="N-ACETYLGALACTOSAMINE-6-SULFATASE"/>
    <property type="match status" value="1"/>
</dbReference>
<dbReference type="PANTHER" id="PTHR42693">
    <property type="entry name" value="ARYLSULFATASE FAMILY MEMBER"/>
    <property type="match status" value="1"/>
</dbReference>
<dbReference type="SUPFAM" id="SSF53649">
    <property type="entry name" value="Alkaline phosphatase-like"/>
    <property type="match status" value="1"/>
</dbReference>
<gene>
    <name evidence="3" type="ORF">XENOCAPTIV_014561</name>
</gene>
<dbReference type="EMBL" id="JAHRIN010070234">
    <property type="protein sequence ID" value="MEQ2216341.1"/>
    <property type="molecule type" value="Genomic_DNA"/>
</dbReference>
<keyword evidence="2" id="KW-0812">Transmembrane</keyword>
<organism evidence="3 4">
    <name type="scientific">Xenoophorus captivus</name>
    <dbReference type="NCBI Taxonomy" id="1517983"/>
    <lineage>
        <taxon>Eukaryota</taxon>
        <taxon>Metazoa</taxon>
        <taxon>Chordata</taxon>
        <taxon>Craniata</taxon>
        <taxon>Vertebrata</taxon>
        <taxon>Euteleostomi</taxon>
        <taxon>Actinopterygii</taxon>
        <taxon>Neopterygii</taxon>
        <taxon>Teleostei</taxon>
        <taxon>Neoteleostei</taxon>
        <taxon>Acanthomorphata</taxon>
        <taxon>Ovalentaria</taxon>
        <taxon>Atherinomorphae</taxon>
        <taxon>Cyprinodontiformes</taxon>
        <taxon>Goodeidae</taxon>
        <taxon>Xenoophorus</taxon>
    </lineage>
</organism>
<comment type="caution">
    <text evidence="3">The sequence shown here is derived from an EMBL/GenBank/DDBJ whole genome shotgun (WGS) entry which is preliminary data.</text>
</comment>
<sequence>GSNGPFLCGKQTTFEGGMREPAIAWWPGHIKDGTGVCWNEVVGPDFRTIPRSVLAKKSLIGAALLLTVVRFLFFILAQVSLQPANVMDLFTTSLALAGISPPDDRTLDGMDLTVKICTFSCSADLFSFTVGMR</sequence>
<evidence type="ECO:0000313" key="3">
    <source>
        <dbReference type="EMBL" id="MEQ2216341.1"/>
    </source>
</evidence>
<reference evidence="3 4" key="1">
    <citation type="submission" date="2021-06" db="EMBL/GenBank/DDBJ databases">
        <authorList>
            <person name="Palmer J.M."/>
        </authorList>
    </citation>
    <scope>NUCLEOTIDE SEQUENCE [LARGE SCALE GENOMIC DNA]</scope>
    <source>
        <strain evidence="3 4">XC_2019</strain>
        <tissue evidence="3">Muscle</tissue>
    </source>
</reference>
<proteinExistence type="inferred from homology"/>